<dbReference type="GeneID" id="24623173"/>
<keyword evidence="2" id="KW-1185">Reference proteome</keyword>
<dbReference type="Proteomes" id="UP000030322">
    <property type="component" value="Segment"/>
</dbReference>
<evidence type="ECO:0000313" key="1">
    <source>
        <dbReference type="EMBL" id="AIX13053.1"/>
    </source>
</evidence>
<accession>A0A0A0YXD6</accession>
<reference evidence="1 2" key="1">
    <citation type="submission" date="2014-10" db="EMBL/GenBank/DDBJ databases">
        <title>Characterization of a new ViI-like Erwinia amylovora bacteriophage.</title>
        <authorList>
            <person name="Lagonenko A.L."/>
            <person name="Valentovich L.N."/>
        </authorList>
    </citation>
    <scope>NUCLEOTIDE SEQUENCE [LARGE SCALE GENOMIC DNA]</scope>
</reference>
<gene>
    <name evidence="1" type="ORF">NW77_045</name>
</gene>
<organism evidence="1 2">
    <name type="scientific">Erwinia phage phiEa2809</name>
    <dbReference type="NCBI Taxonomy" id="1564096"/>
    <lineage>
        <taxon>Viruses</taxon>
        <taxon>Duplodnaviria</taxon>
        <taxon>Heunggongvirae</taxon>
        <taxon>Uroviricota</taxon>
        <taxon>Caudoviricetes</taxon>
        <taxon>Pantevenvirales</taxon>
        <taxon>Ackermannviridae</taxon>
        <taxon>Nezavisimistyvirus</taxon>
        <taxon>Nezavisimistyvirus Ea2809</taxon>
    </lineage>
</organism>
<name>A0A0A0YXD6_9CAUD</name>
<dbReference type="RefSeq" id="YP_009147557.1">
    <property type="nucleotide sequence ID" value="NC_027340.1"/>
</dbReference>
<proteinExistence type="predicted"/>
<sequence>MNPVQRIFGVEFSGHRSDCAVPFVNNIENLKDGSVGTGYQQGVKQAINLFKLGYPINTISENDLVEAFGCSMQSDFYYALQDGVFMNSVVVKRFIEDFIAGVSYAEHIQSQLRQSQALWRTVVRNLENYGLKEIKFDFAPIKEQLKSFYPSNVLPFLIYPNRKGIDWTVEEPIERIVIEFNSSFFSLEVDVLNKHGLPAFKYSVDNDDVVVTFNKQMLEEELHVKELARFIIDSINVQAAKLIEQAMYDQYRKDQVSKVMKELELKSTHNSSLFSIVENVYK</sequence>
<evidence type="ECO:0000313" key="2">
    <source>
        <dbReference type="Proteomes" id="UP000030322"/>
    </source>
</evidence>
<dbReference type="EMBL" id="KP037007">
    <property type="protein sequence ID" value="AIX13053.1"/>
    <property type="molecule type" value="Genomic_DNA"/>
</dbReference>
<protein>
    <submittedName>
        <fullName evidence="1">Uncharacterized protein</fullName>
    </submittedName>
</protein>
<dbReference type="KEGG" id="vg:24623173"/>